<dbReference type="Proteomes" id="UP001158049">
    <property type="component" value="Unassembled WGS sequence"/>
</dbReference>
<feature type="region of interest" description="Disordered" evidence="1">
    <location>
        <begin position="381"/>
        <end position="467"/>
    </location>
</feature>
<feature type="domain" description="SPOR" evidence="2">
    <location>
        <begin position="468"/>
        <end position="547"/>
    </location>
</feature>
<keyword evidence="4" id="KW-1185">Reference proteome</keyword>
<evidence type="ECO:0000313" key="3">
    <source>
        <dbReference type="EMBL" id="SMP74672.1"/>
    </source>
</evidence>
<name>A0ABY1QM40_9BURK</name>
<dbReference type="InterPro" id="IPR007730">
    <property type="entry name" value="SPOR-like_dom"/>
</dbReference>
<feature type="region of interest" description="Disordered" evidence="1">
    <location>
        <begin position="179"/>
        <end position="206"/>
    </location>
</feature>
<dbReference type="EMBL" id="FXUL01000021">
    <property type="protein sequence ID" value="SMP74672.1"/>
    <property type="molecule type" value="Genomic_DNA"/>
</dbReference>
<evidence type="ECO:0000256" key="1">
    <source>
        <dbReference type="SAM" id="MobiDB-lite"/>
    </source>
</evidence>
<feature type="region of interest" description="Disordered" evidence="1">
    <location>
        <begin position="218"/>
        <end position="260"/>
    </location>
</feature>
<feature type="region of interest" description="Disordered" evidence="1">
    <location>
        <begin position="274"/>
        <end position="356"/>
    </location>
</feature>
<dbReference type="PROSITE" id="PS51724">
    <property type="entry name" value="SPOR"/>
    <property type="match status" value="1"/>
</dbReference>
<comment type="caution">
    <text evidence="3">The sequence shown here is derived from an EMBL/GenBank/DDBJ whole genome shotgun (WGS) entry which is preliminary data.</text>
</comment>
<accession>A0ABY1QM40</accession>
<dbReference type="Pfam" id="PF05036">
    <property type="entry name" value="SPOR"/>
    <property type="match status" value="1"/>
</dbReference>
<gene>
    <name evidence="3" type="ORF">SAMN06295970_12161</name>
</gene>
<feature type="compositionally biased region" description="Low complexity" evidence="1">
    <location>
        <begin position="381"/>
        <end position="395"/>
    </location>
</feature>
<reference evidence="3 4" key="1">
    <citation type="submission" date="2017-05" db="EMBL/GenBank/DDBJ databases">
        <authorList>
            <person name="Varghese N."/>
            <person name="Submissions S."/>
        </authorList>
    </citation>
    <scope>NUCLEOTIDE SEQUENCE [LARGE SCALE GENOMIC DNA]</scope>
    <source>
        <strain evidence="3 4">DSM 26001</strain>
    </source>
</reference>
<feature type="compositionally biased region" description="Low complexity" evidence="1">
    <location>
        <begin position="287"/>
        <end position="301"/>
    </location>
</feature>
<organism evidence="3 4">
    <name type="scientific">Noviherbaspirillum suwonense</name>
    <dbReference type="NCBI Taxonomy" id="1224511"/>
    <lineage>
        <taxon>Bacteria</taxon>
        <taxon>Pseudomonadati</taxon>
        <taxon>Pseudomonadota</taxon>
        <taxon>Betaproteobacteria</taxon>
        <taxon>Burkholderiales</taxon>
        <taxon>Oxalobacteraceae</taxon>
        <taxon>Noviherbaspirillum</taxon>
    </lineage>
</organism>
<evidence type="ECO:0000259" key="2">
    <source>
        <dbReference type="PROSITE" id="PS51724"/>
    </source>
</evidence>
<feature type="compositionally biased region" description="Low complexity" evidence="1">
    <location>
        <begin position="423"/>
        <end position="467"/>
    </location>
</feature>
<evidence type="ECO:0000313" key="4">
    <source>
        <dbReference type="Proteomes" id="UP001158049"/>
    </source>
</evidence>
<dbReference type="RefSeq" id="WP_283444499.1">
    <property type="nucleotide sequence ID" value="NZ_FXUL01000021.1"/>
</dbReference>
<feature type="compositionally biased region" description="Pro residues" evidence="1">
    <location>
        <begin position="411"/>
        <end position="422"/>
    </location>
</feature>
<sequence>MGNSDSFDTGTGELAPRTGEFLAGVLALSRISRVTVALESGHRAGPALQEAAKLTAHAETSVLFDRWRGDPLADLAAALFSAHPDVAPAPGESLAQGLRRLQSRERRSLLVIFDRFDDYLAQPADDPRNAAFDQAFVQMANDDELDVHFLLVQDEAAESLLGRFQDGIPGIGDGCLRMPAGGIGDSRDETPTAAPDAGRASRRDRSFGMLLERLTAIAPGDEAAPGQPREAIPPAPPRPAESGQPPADVEPVQRVQPAGNDTIVNDTLADRAIQDQPASEPEPEPEPQSQWQSQSQSQTSPAPKPEPVITRREPSFSAYREADLAPPAAPEPSAVLPTPADPPARTPEPAAAAPRSKAPMALLAVVLAAAAGFYAYRHQAPAKPEATAAASIASPGKDAAAAREAETAAPQPKPANPAPPLMAAPSMAATAPAPAPASEAPAAAPAAPTASAAPTAPTAPAASGPIAARGTPTVYIHVRSQRERDRLQAMARKLAGQGIKVVDVKVMNKGPSVADVRYFRDEDREAALTVQKALSAAGVPVPRLSRMNGFENSTRPGHFEAWLGSDYTPDPVRRR</sequence>
<protein>
    <submittedName>
        <fullName evidence="3">Sporulation related domain-containing protein</fullName>
    </submittedName>
</protein>
<feature type="compositionally biased region" description="Low complexity" evidence="1">
    <location>
        <begin position="347"/>
        <end position="356"/>
    </location>
</feature>
<proteinExistence type="predicted"/>